<sequence length="287" mass="30940">MAQPEVTQQTDSSKAHWQDVEVDVLLHHLIENRASGGDGGNFSMPTYNSAAAAINANGTIQTIGPPKTGKMVKTKWTSLKKIFNQIEVYRNVSGCHWDNVRGAGIEGTAAASVWDTYVAARAILGENSGARGRHTFHPATTAPASISIDDVLDDADGGLNLLDMDVDPVVPDMSTDLMMPLNIGASTTTGSQSISVLYILYNIMMSTRVRLSAIEREYESEKELVGLGTMYESEKELAGPGTDQDKYESEKELVGPGTVYESEKELAGLGMMYESEKELAGPGTDQE</sequence>
<feature type="region of interest" description="Disordered" evidence="1">
    <location>
        <begin position="235"/>
        <end position="258"/>
    </location>
</feature>
<dbReference type="RefSeq" id="XP_041293050.1">
    <property type="nucleotide sequence ID" value="XM_041433658.1"/>
</dbReference>
<name>A0A9P7JUA7_9AGAM</name>
<proteinExistence type="predicted"/>
<dbReference type="AlphaFoldDB" id="A0A9P7JUA7"/>
<protein>
    <recommendedName>
        <fullName evidence="4">Myb/SANT-like domain-containing protein</fullName>
    </recommendedName>
</protein>
<dbReference type="EMBL" id="JABBWM010000026">
    <property type="protein sequence ID" value="KAG2108680.1"/>
    <property type="molecule type" value="Genomic_DNA"/>
</dbReference>
<feature type="compositionally biased region" description="Basic and acidic residues" evidence="1">
    <location>
        <begin position="235"/>
        <end position="253"/>
    </location>
</feature>
<comment type="caution">
    <text evidence="2">The sequence shown here is derived from an EMBL/GenBank/DDBJ whole genome shotgun (WGS) entry which is preliminary data.</text>
</comment>
<organism evidence="2 3">
    <name type="scientific">Suillus discolor</name>
    <dbReference type="NCBI Taxonomy" id="1912936"/>
    <lineage>
        <taxon>Eukaryota</taxon>
        <taxon>Fungi</taxon>
        <taxon>Dikarya</taxon>
        <taxon>Basidiomycota</taxon>
        <taxon>Agaricomycotina</taxon>
        <taxon>Agaricomycetes</taxon>
        <taxon>Agaricomycetidae</taxon>
        <taxon>Boletales</taxon>
        <taxon>Suillineae</taxon>
        <taxon>Suillaceae</taxon>
        <taxon>Suillus</taxon>
    </lineage>
</organism>
<dbReference type="Proteomes" id="UP000823399">
    <property type="component" value="Unassembled WGS sequence"/>
</dbReference>
<accession>A0A9P7JUA7</accession>
<evidence type="ECO:0000256" key="1">
    <source>
        <dbReference type="SAM" id="MobiDB-lite"/>
    </source>
</evidence>
<gene>
    <name evidence="2" type="ORF">F5147DRAFT_652678</name>
</gene>
<evidence type="ECO:0000313" key="2">
    <source>
        <dbReference type="EMBL" id="KAG2108680.1"/>
    </source>
</evidence>
<reference evidence="2" key="1">
    <citation type="journal article" date="2020" name="New Phytol.">
        <title>Comparative genomics reveals dynamic genome evolution in host specialist ectomycorrhizal fungi.</title>
        <authorList>
            <person name="Lofgren L.A."/>
            <person name="Nguyen N.H."/>
            <person name="Vilgalys R."/>
            <person name="Ruytinx J."/>
            <person name="Liao H.L."/>
            <person name="Branco S."/>
            <person name="Kuo A."/>
            <person name="LaButti K."/>
            <person name="Lipzen A."/>
            <person name="Andreopoulos W."/>
            <person name="Pangilinan J."/>
            <person name="Riley R."/>
            <person name="Hundley H."/>
            <person name="Na H."/>
            <person name="Barry K."/>
            <person name="Grigoriev I.V."/>
            <person name="Stajich J.E."/>
            <person name="Kennedy P.G."/>
        </authorList>
    </citation>
    <scope>NUCLEOTIDE SEQUENCE</scope>
    <source>
        <strain evidence="2">FC423</strain>
    </source>
</reference>
<dbReference type="OrthoDB" id="2684442at2759"/>
<evidence type="ECO:0000313" key="3">
    <source>
        <dbReference type="Proteomes" id="UP000823399"/>
    </source>
</evidence>
<evidence type="ECO:0008006" key="4">
    <source>
        <dbReference type="Google" id="ProtNLM"/>
    </source>
</evidence>
<dbReference type="GeneID" id="64695917"/>
<keyword evidence="3" id="KW-1185">Reference proteome</keyword>